<dbReference type="Proteomes" id="UP000183988">
    <property type="component" value="Unassembled WGS sequence"/>
</dbReference>
<dbReference type="AlphaFoldDB" id="A0A1M5LJV5"/>
<dbReference type="Pfam" id="PF12867">
    <property type="entry name" value="DinB_2"/>
    <property type="match status" value="1"/>
</dbReference>
<dbReference type="STRING" id="930117.SAMN05216225_104733"/>
<evidence type="ECO:0000313" key="3">
    <source>
        <dbReference type="EMBL" id="SHG64643.1"/>
    </source>
</evidence>
<organism evidence="3 4">
    <name type="scientific">Ornithinibacillus halophilus</name>
    <dbReference type="NCBI Taxonomy" id="930117"/>
    <lineage>
        <taxon>Bacteria</taxon>
        <taxon>Bacillati</taxon>
        <taxon>Bacillota</taxon>
        <taxon>Bacilli</taxon>
        <taxon>Bacillales</taxon>
        <taxon>Bacillaceae</taxon>
        <taxon>Ornithinibacillus</taxon>
    </lineage>
</organism>
<dbReference type="RefSeq" id="WP_072891643.1">
    <property type="nucleotide sequence ID" value="NZ_FQVW01000047.1"/>
</dbReference>
<gene>
    <name evidence="3" type="ORF">SAMN05216225_104733</name>
</gene>
<keyword evidence="4" id="KW-1185">Reference proteome</keyword>
<dbReference type="Gene3D" id="1.20.120.450">
    <property type="entry name" value="dinb family like domain"/>
    <property type="match status" value="1"/>
</dbReference>
<dbReference type="InterPro" id="IPR024775">
    <property type="entry name" value="DinB-like"/>
</dbReference>
<dbReference type="OrthoDB" id="4295522at2"/>
<evidence type="ECO:0000313" key="4">
    <source>
        <dbReference type="Proteomes" id="UP000183988"/>
    </source>
</evidence>
<name>A0A1M5LJV5_9BACI</name>
<accession>A0A1M5LJV5</accession>
<sequence>MSSIKQFNLARTSLITFIKDLDEEVLDRQSEFFDNTIRWHIGNTLLFNEKLLFVHKEKSQKLAKEYAELFSSDISVSDWTVDAPNLEQLLDDLEDQRQRINSFDEHFWKSNVKFKAPHGHIETHGDLLIMLSQREAETLGKIKAMKRVLDAKS</sequence>
<dbReference type="SUPFAM" id="SSF109854">
    <property type="entry name" value="DinB/YfiT-like putative metalloenzymes"/>
    <property type="match status" value="1"/>
</dbReference>
<dbReference type="EMBL" id="FQVW01000047">
    <property type="protein sequence ID" value="SHG64643.1"/>
    <property type="molecule type" value="Genomic_DNA"/>
</dbReference>
<dbReference type="InterPro" id="IPR034660">
    <property type="entry name" value="DinB/YfiT-like"/>
</dbReference>
<feature type="domain" description="DinB-like" evidence="2">
    <location>
        <begin position="6"/>
        <end position="131"/>
    </location>
</feature>
<proteinExistence type="predicted"/>
<protein>
    <submittedName>
        <fullName evidence="3">DinB superfamily protein</fullName>
    </submittedName>
</protein>
<feature type="coiled-coil region" evidence="1">
    <location>
        <begin position="76"/>
        <end position="106"/>
    </location>
</feature>
<evidence type="ECO:0000259" key="2">
    <source>
        <dbReference type="Pfam" id="PF12867"/>
    </source>
</evidence>
<reference evidence="3 4" key="1">
    <citation type="submission" date="2016-11" db="EMBL/GenBank/DDBJ databases">
        <authorList>
            <person name="Jaros S."/>
            <person name="Januszkiewicz K."/>
            <person name="Wedrychowicz H."/>
        </authorList>
    </citation>
    <scope>NUCLEOTIDE SEQUENCE [LARGE SCALE GENOMIC DNA]</scope>
    <source>
        <strain evidence="3 4">IBRC-M 10683</strain>
    </source>
</reference>
<keyword evidence="1" id="KW-0175">Coiled coil</keyword>
<evidence type="ECO:0000256" key="1">
    <source>
        <dbReference type="SAM" id="Coils"/>
    </source>
</evidence>